<dbReference type="Proteomes" id="UP000033457">
    <property type="component" value="Chromosome"/>
</dbReference>
<organism evidence="8 10">
    <name type="scientific">Corynebacterium kutscheri</name>
    <dbReference type="NCBI Taxonomy" id="35755"/>
    <lineage>
        <taxon>Bacteria</taxon>
        <taxon>Bacillati</taxon>
        <taxon>Actinomycetota</taxon>
        <taxon>Actinomycetes</taxon>
        <taxon>Mycobacteriales</taxon>
        <taxon>Corynebacteriaceae</taxon>
        <taxon>Corynebacterium</taxon>
    </lineage>
</organism>
<dbReference type="EC" id="1.1.1.264" evidence="8 9"/>
<dbReference type="OrthoDB" id="9797931at2"/>
<dbReference type="SUPFAM" id="SSF51735">
    <property type="entry name" value="NAD(P)-binding Rossmann-fold domains"/>
    <property type="match status" value="1"/>
</dbReference>
<evidence type="ECO:0000256" key="1">
    <source>
        <dbReference type="ARBA" id="ARBA00001947"/>
    </source>
</evidence>
<dbReference type="InterPro" id="IPR036291">
    <property type="entry name" value="NAD(P)-bd_dom_sf"/>
</dbReference>
<sequence length="331" mass="35333">MKAALILKKNELVVTDVPDLPSAHSNEDMVAINVSYVGICGSDLHYYYDGQVGAFELREPLIPGHEMSGYLDDGTPVTIHPATFGTCQPGLEDQPHIWPHGAYFGSASTWPHTQGAMVERILVRKDQVHVLPATLDIRRAALVEPLSVALHAITLAGNLNGKKVLVSGAGPIGQLAAAAALVKGAQQVWLSDIFDEPLERAHALGEITTVNVSTDQLPEEEFDIVLECAGVAAATTAALVAARRQATVVQVGMLPGQPVGINLAPLVAKELSLKGTFRFNDEINQSIQLLAEHELFDAVITHTFDLSEVHTAFATAKNAQLSGKVLVKVGR</sequence>
<evidence type="ECO:0000259" key="7">
    <source>
        <dbReference type="Pfam" id="PF08240"/>
    </source>
</evidence>
<reference evidence="9 11" key="2">
    <citation type="submission" date="2018-12" db="EMBL/GenBank/DDBJ databases">
        <authorList>
            <consortium name="Pathogen Informatics"/>
        </authorList>
    </citation>
    <scope>NUCLEOTIDE SEQUENCE [LARGE SCALE GENOMIC DNA]</scope>
    <source>
        <strain evidence="9 11">NCTC949</strain>
    </source>
</reference>
<evidence type="ECO:0000256" key="5">
    <source>
        <dbReference type="ARBA" id="ARBA00023002"/>
    </source>
</evidence>
<dbReference type="RefSeq" id="WP_046440882.1">
    <property type="nucleotide sequence ID" value="NZ_CP011312.1"/>
</dbReference>
<evidence type="ECO:0000256" key="2">
    <source>
        <dbReference type="ARBA" id="ARBA00008072"/>
    </source>
</evidence>
<evidence type="ECO:0000259" key="6">
    <source>
        <dbReference type="Pfam" id="PF00107"/>
    </source>
</evidence>
<dbReference type="PANTHER" id="PTHR43161:SF9">
    <property type="entry name" value="SORBITOL DEHYDROGENASE"/>
    <property type="match status" value="1"/>
</dbReference>
<dbReference type="EMBL" id="LR134377">
    <property type="protein sequence ID" value="VEH05715.1"/>
    <property type="molecule type" value="Genomic_DNA"/>
</dbReference>
<feature type="domain" description="Alcohol dehydrogenase-like C-terminal" evidence="6">
    <location>
        <begin position="171"/>
        <end position="291"/>
    </location>
</feature>
<dbReference type="GO" id="GO:0046872">
    <property type="term" value="F:metal ion binding"/>
    <property type="evidence" value="ECO:0007669"/>
    <property type="project" value="UniProtKB-KW"/>
</dbReference>
<dbReference type="Proteomes" id="UP000271380">
    <property type="component" value="Chromosome"/>
</dbReference>
<dbReference type="Gene3D" id="3.40.50.720">
    <property type="entry name" value="NAD(P)-binding Rossmann-like Domain"/>
    <property type="match status" value="1"/>
</dbReference>
<gene>
    <name evidence="9" type="primary">idnD</name>
    <name evidence="9" type="ORF">NCTC949_00754</name>
    <name evidence="8" type="ORF">UL82_10480</name>
</gene>
<comment type="similarity">
    <text evidence="2">Belongs to the zinc-containing alcohol dehydrogenase family.</text>
</comment>
<dbReference type="AlphaFoldDB" id="A0A0F6R227"/>
<keyword evidence="3" id="KW-0479">Metal-binding</keyword>
<accession>A0A0F6R227</accession>
<dbReference type="Pfam" id="PF00107">
    <property type="entry name" value="ADH_zinc_N"/>
    <property type="match status" value="1"/>
</dbReference>
<dbReference type="PANTHER" id="PTHR43161">
    <property type="entry name" value="SORBITOL DEHYDROGENASE"/>
    <property type="match status" value="1"/>
</dbReference>
<evidence type="ECO:0000256" key="4">
    <source>
        <dbReference type="ARBA" id="ARBA00022833"/>
    </source>
</evidence>
<evidence type="ECO:0000313" key="9">
    <source>
        <dbReference type="EMBL" id="VEH05715.1"/>
    </source>
</evidence>
<evidence type="ECO:0000313" key="11">
    <source>
        <dbReference type="Proteomes" id="UP000271380"/>
    </source>
</evidence>
<proteinExistence type="inferred from homology"/>
<name>A0A0F6R227_9CORY</name>
<feature type="domain" description="Alcohol dehydrogenase-like N-terminal" evidence="7">
    <location>
        <begin position="27"/>
        <end position="132"/>
    </location>
</feature>
<dbReference type="Gene3D" id="3.90.180.10">
    <property type="entry name" value="Medium-chain alcohol dehydrogenases, catalytic domain"/>
    <property type="match status" value="1"/>
</dbReference>
<keyword evidence="5 8" id="KW-0560">Oxidoreductase</keyword>
<dbReference type="STRING" id="35755.UL82_10480"/>
<dbReference type="InterPro" id="IPR011032">
    <property type="entry name" value="GroES-like_sf"/>
</dbReference>
<evidence type="ECO:0000313" key="8">
    <source>
        <dbReference type="EMBL" id="AKE42230.1"/>
    </source>
</evidence>
<keyword evidence="4" id="KW-0862">Zinc</keyword>
<dbReference type="InterPro" id="IPR013149">
    <property type="entry name" value="ADH-like_C"/>
</dbReference>
<dbReference type="KEGG" id="cku:UL82_10480"/>
<evidence type="ECO:0000313" key="10">
    <source>
        <dbReference type="Proteomes" id="UP000033457"/>
    </source>
</evidence>
<dbReference type="GO" id="GO:0050572">
    <property type="term" value="F:L-idonate 5-dehydrogenase [NAD(P)+] activity"/>
    <property type="evidence" value="ECO:0007669"/>
    <property type="project" value="UniProtKB-EC"/>
</dbReference>
<evidence type="ECO:0000256" key="3">
    <source>
        <dbReference type="ARBA" id="ARBA00022723"/>
    </source>
</evidence>
<keyword evidence="10" id="KW-1185">Reference proteome</keyword>
<dbReference type="HOGENOM" id="CLU_026673_11_5_11"/>
<reference evidence="8 10" key="1">
    <citation type="journal article" date="2015" name="Genome Announc.">
        <title>Complete Genome Sequence of Corynebacterium kutscheri DSM 20755, a Corynebacterial Type Strain with Remarkably Low G+C Content of Chromosomal DNA.</title>
        <authorList>
            <person name="Ruckert C."/>
            <person name="Albersmeier A."/>
            <person name="Winkler A."/>
            <person name="Tauch A."/>
        </authorList>
    </citation>
    <scope>NUCLEOTIDE SEQUENCE [LARGE SCALE GENOMIC DNA]</scope>
    <source>
        <strain evidence="8 10">DSM 20755</strain>
    </source>
</reference>
<dbReference type="EMBL" id="CP011312">
    <property type="protein sequence ID" value="AKE42230.1"/>
    <property type="molecule type" value="Genomic_DNA"/>
</dbReference>
<protein>
    <submittedName>
        <fullName evidence="8">Theronine dehydrogenase-like Zn-dependent dehydrogenase</fullName>
        <ecNumber evidence="8 9">1.1.1.264</ecNumber>
    </submittedName>
    <submittedName>
        <fullName evidence="9">Zinc-binding alcohol dehydrogenase</fullName>
    </submittedName>
</protein>
<dbReference type="SUPFAM" id="SSF50129">
    <property type="entry name" value="GroES-like"/>
    <property type="match status" value="1"/>
</dbReference>
<comment type="cofactor">
    <cofactor evidence="1">
        <name>Zn(2+)</name>
        <dbReference type="ChEBI" id="CHEBI:29105"/>
    </cofactor>
</comment>
<dbReference type="Pfam" id="PF08240">
    <property type="entry name" value="ADH_N"/>
    <property type="match status" value="1"/>
</dbReference>
<dbReference type="InterPro" id="IPR013154">
    <property type="entry name" value="ADH-like_N"/>
</dbReference>